<dbReference type="EMBL" id="ASHM01062715">
    <property type="protein sequence ID" value="PNX90394.1"/>
    <property type="molecule type" value="Genomic_DNA"/>
</dbReference>
<feature type="non-terminal residue" evidence="2">
    <location>
        <position position="87"/>
    </location>
</feature>
<feature type="compositionally biased region" description="Low complexity" evidence="1">
    <location>
        <begin position="53"/>
        <end position="72"/>
    </location>
</feature>
<protein>
    <submittedName>
        <fullName evidence="2">Uncharacterized protein</fullName>
    </submittedName>
</protein>
<feature type="region of interest" description="Disordered" evidence="1">
    <location>
        <begin position="1"/>
        <end position="87"/>
    </location>
</feature>
<reference evidence="2 3" key="1">
    <citation type="journal article" date="2014" name="Am. J. Bot.">
        <title>Genome assembly and annotation for red clover (Trifolium pratense; Fabaceae).</title>
        <authorList>
            <person name="Istvanek J."/>
            <person name="Jaros M."/>
            <person name="Krenek A."/>
            <person name="Repkova J."/>
        </authorList>
    </citation>
    <scope>NUCLEOTIDE SEQUENCE [LARGE SCALE GENOMIC DNA]</scope>
    <source>
        <strain evidence="3">cv. Tatra</strain>
        <tissue evidence="2">Young leaves</tissue>
    </source>
</reference>
<evidence type="ECO:0000256" key="1">
    <source>
        <dbReference type="SAM" id="MobiDB-lite"/>
    </source>
</evidence>
<evidence type="ECO:0000313" key="3">
    <source>
        <dbReference type="Proteomes" id="UP000236291"/>
    </source>
</evidence>
<proteinExistence type="predicted"/>
<feature type="compositionally biased region" description="Polar residues" evidence="1">
    <location>
        <begin position="1"/>
        <end position="10"/>
    </location>
</feature>
<organism evidence="2 3">
    <name type="scientific">Trifolium pratense</name>
    <name type="common">Red clover</name>
    <dbReference type="NCBI Taxonomy" id="57577"/>
    <lineage>
        <taxon>Eukaryota</taxon>
        <taxon>Viridiplantae</taxon>
        <taxon>Streptophyta</taxon>
        <taxon>Embryophyta</taxon>
        <taxon>Tracheophyta</taxon>
        <taxon>Spermatophyta</taxon>
        <taxon>Magnoliopsida</taxon>
        <taxon>eudicotyledons</taxon>
        <taxon>Gunneridae</taxon>
        <taxon>Pentapetalae</taxon>
        <taxon>rosids</taxon>
        <taxon>fabids</taxon>
        <taxon>Fabales</taxon>
        <taxon>Fabaceae</taxon>
        <taxon>Papilionoideae</taxon>
        <taxon>50 kb inversion clade</taxon>
        <taxon>NPAAA clade</taxon>
        <taxon>Hologalegina</taxon>
        <taxon>IRL clade</taxon>
        <taxon>Trifolieae</taxon>
        <taxon>Trifolium</taxon>
    </lineage>
</organism>
<name>A0A2K3MHZ7_TRIPR</name>
<comment type="caution">
    <text evidence="2">The sequence shown here is derived from an EMBL/GenBank/DDBJ whole genome shotgun (WGS) entry which is preliminary data.</text>
</comment>
<gene>
    <name evidence="2" type="ORF">L195_g046518</name>
</gene>
<sequence>MSQTSGSAQIKNKGAEVVKTRSKSRKEDPTVVIEATPISSIPPTASKKKKSTKSTTKVSESSPSVSIKSGSGKTKRKKPQSPVKRGL</sequence>
<accession>A0A2K3MHZ7</accession>
<reference evidence="2 3" key="2">
    <citation type="journal article" date="2017" name="Front. Plant Sci.">
        <title>Gene Classification and Mining of Molecular Markers Useful in Red Clover (Trifolium pratense) Breeding.</title>
        <authorList>
            <person name="Istvanek J."/>
            <person name="Dluhosova J."/>
            <person name="Dluhos P."/>
            <person name="Patkova L."/>
            <person name="Nedelnik J."/>
            <person name="Repkova J."/>
        </authorList>
    </citation>
    <scope>NUCLEOTIDE SEQUENCE [LARGE SCALE GENOMIC DNA]</scope>
    <source>
        <strain evidence="3">cv. Tatra</strain>
        <tissue evidence="2">Young leaves</tissue>
    </source>
</reference>
<evidence type="ECO:0000313" key="2">
    <source>
        <dbReference type="EMBL" id="PNX90394.1"/>
    </source>
</evidence>
<dbReference type="Proteomes" id="UP000236291">
    <property type="component" value="Unassembled WGS sequence"/>
</dbReference>
<feature type="compositionally biased region" description="Low complexity" evidence="1">
    <location>
        <begin position="35"/>
        <end position="45"/>
    </location>
</feature>
<dbReference type="AlphaFoldDB" id="A0A2K3MHZ7"/>
<feature type="compositionally biased region" description="Basic and acidic residues" evidence="1">
    <location>
        <begin position="13"/>
        <end position="29"/>
    </location>
</feature>